<feature type="domain" description="HNH" evidence="2">
    <location>
        <begin position="152"/>
        <end position="196"/>
    </location>
</feature>
<feature type="region of interest" description="Disordered" evidence="1">
    <location>
        <begin position="205"/>
        <end position="312"/>
    </location>
</feature>
<dbReference type="GO" id="GO:0008270">
    <property type="term" value="F:zinc ion binding"/>
    <property type="evidence" value="ECO:0007669"/>
    <property type="project" value="InterPro"/>
</dbReference>
<reference evidence="3" key="1">
    <citation type="submission" date="2020-04" db="EMBL/GenBank/DDBJ databases">
        <title>Deep metagenomics examines the oral microbiome during advanced dental caries in children, revealing novel taxa and co-occurrences with host molecules.</title>
        <authorList>
            <person name="Baker J.L."/>
            <person name="Morton J.T."/>
            <person name="Dinis M."/>
            <person name="Alvarez R."/>
            <person name="Tran N.C."/>
            <person name="Knight R."/>
            <person name="Edlund A."/>
        </authorList>
    </citation>
    <scope>NUCLEOTIDE SEQUENCE</scope>
    <source>
        <strain evidence="3">JCVI_32_bin.64</strain>
    </source>
</reference>
<protein>
    <submittedName>
        <fullName evidence="3">HNH endonuclease</fullName>
    </submittedName>
</protein>
<gene>
    <name evidence="3" type="ORF">HXK03_00450</name>
</gene>
<organism evidence="3 4">
    <name type="scientific">Schaalia georgiae</name>
    <dbReference type="NCBI Taxonomy" id="52768"/>
    <lineage>
        <taxon>Bacteria</taxon>
        <taxon>Bacillati</taxon>
        <taxon>Actinomycetota</taxon>
        <taxon>Actinomycetes</taxon>
        <taxon>Actinomycetales</taxon>
        <taxon>Actinomycetaceae</taxon>
        <taxon>Schaalia</taxon>
    </lineage>
</organism>
<comment type="caution">
    <text evidence="3">The sequence shown here is derived from an EMBL/GenBank/DDBJ whole genome shotgun (WGS) entry which is preliminary data.</text>
</comment>
<evidence type="ECO:0000259" key="2">
    <source>
        <dbReference type="Pfam" id="PF01844"/>
    </source>
</evidence>
<dbReference type="GO" id="GO:0003676">
    <property type="term" value="F:nucleic acid binding"/>
    <property type="evidence" value="ECO:0007669"/>
    <property type="project" value="InterPro"/>
</dbReference>
<evidence type="ECO:0000313" key="3">
    <source>
        <dbReference type="EMBL" id="MBF0939335.1"/>
    </source>
</evidence>
<dbReference type="Gene3D" id="1.10.30.50">
    <property type="match status" value="1"/>
</dbReference>
<evidence type="ECO:0000313" key="4">
    <source>
        <dbReference type="Proteomes" id="UP000718630"/>
    </source>
</evidence>
<dbReference type="InterPro" id="IPR002711">
    <property type="entry name" value="HNH"/>
</dbReference>
<name>A0A929QXV4_9ACTO</name>
<dbReference type="AlphaFoldDB" id="A0A929QXV4"/>
<feature type="non-terminal residue" evidence="3">
    <location>
        <position position="312"/>
    </location>
</feature>
<dbReference type="Proteomes" id="UP000718630">
    <property type="component" value="Unassembled WGS sequence"/>
</dbReference>
<dbReference type="EMBL" id="JABZFZ010000009">
    <property type="protein sequence ID" value="MBF0939335.1"/>
    <property type="molecule type" value="Genomic_DNA"/>
</dbReference>
<keyword evidence="3" id="KW-0378">Hydrolase</keyword>
<dbReference type="Pfam" id="PF01844">
    <property type="entry name" value="HNH"/>
    <property type="match status" value="1"/>
</dbReference>
<accession>A0A929QXV4</accession>
<keyword evidence="3" id="KW-0540">Nuclease</keyword>
<evidence type="ECO:0000256" key="1">
    <source>
        <dbReference type="SAM" id="MobiDB-lite"/>
    </source>
</evidence>
<sequence length="312" mass="33428">MFFQLCDELRGNPKIQRLARRAMTGDLAGLAALGMWALAGTACQQGLTDGVVAVETLVSDTLNLEVATRLAGMLVDEGLWHAPGHSCERCVQPPQGSYVFHDWFDLRYSRGAEVRITRGKRAELKDRKITDAVWMRDRIGGVERGGDMVAPCRYCGARVHRKDRSAWQYDHVEPNKYVGTANIVIACMACNKQKQQRTPAEAGMVLHRPGWTPGQADWSAPPRNAERSTVENTPQQRGGAVMVEAGEDANPVEGTPSGQVESSSPWNPSSPTAAADVDLPSAPERAGAPGRGGGGEDPVGAPAPGQVEPAPA</sequence>
<dbReference type="GO" id="GO:0004519">
    <property type="term" value="F:endonuclease activity"/>
    <property type="evidence" value="ECO:0007669"/>
    <property type="project" value="UniProtKB-KW"/>
</dbReference>
<keyword evidence="3" id="KW-0255">Endonuclease</keyword>
<proteinExistence type="predicted"/>
<feature type="compositionally biased region" description="Polar residues" evidence="1">
    <location>
        <begin position="256"/>
        <end position="272"/>
    </location>
</feature>